<dbReference type="PRINTS" id="PR01243">
    <property type="entry name" value="NUCDPKINASE"/>
</dbReference>
<keyword evidence="5 13" id="KW-0597">Phosphoprotein</keyword>
<evidence type="ECO:0000256" key="15">
    <source>
        <dbReference type="RuleBase" id="RU004011"/>
    </source>
</evidence>
<dbReference type="CDD" id="cd04413">
    <property type="entry name" value="NDPk_I"/>
    <property type="match status" value="1"/>
</dbReference>
<dbReference type="HAMAP" id="MF_00451">
    <property type="entry name" value="NDP_kinase"/>
    <property type="match status" value="1"/>
</dbReference>
<dbReference type="GO" id="GO:0005737">
    <property type="term" value="C:cytoplasm"/>
    <property type="evidence" value="ECO:0007669"/>
    <property type="project" value="UniProtKB-SubCell"/>
</dbReference>
<evidence type="ECO:0000313" key="18">
    <source>
        <dbReference type="EMBL" id="GHM59531.1"/>
    </source>
</evidence>
<feature type="binding site" evidence="13 14">
    <location>
        <position position="58"/>
    </location>
    <ligand>
        <name>ATP</name>
        <dbReference type="ChEBI" id="CHEBI:30616"/>
    </ligand>
</feature>
<dbReference type="GO" id="GO:0005524">
    <property type="term" value="F:ATP binding"/>
    <property type="evidence" value="ECO:0007669"/>
    <property type="project" value="UniProtKB-UniRule"/>
</dbReference>
<dbReference type="SUPFAM" id="SSF54919">
    <property type="entry name" value="Nucleoside diphosphate kinase, NDK"/>
    <property type="match status" value="1"/>
</dbReference>
<comment type="function">
    <text evidence="13">Major role in the synthesis of nucleoside triphosphates other than ATP. The ATP gamma phosphate is transferred to the NDP beta phosphate via a ping-pong mechanism, using a phosphorylated active-site intermediate.</text>
</comment>
<comment type="caution">
    <text evidence="18">The sequence shown here is derived from an EMBL/GenBank/DDBJ whole genome shotgun (WGS) entry which is preliminary data.</text>
</comment>
<comment type="cofactor">
    <cofactor evidence="13">
        <name>Mg(2+)</name>
        <dbReference type="ChEBI" id="CHEBI:18420"/>
    </cofactor>
</comment>
<sequence length="141" mass="15831">MNEKTLSILKPDVIKRNIIGKVISYIEQSGLKIITQKKMLLTKKQAELFYEVHKERPFFPDLVEFMTSGSVIVQALSGENAVSKYRTIMGATDPKQADKGTIRGDLADNIDANCVHGSDSIENAKKEIAFFFAEYELIDTE</sequence>
<evidence type="ECO:0000256" key="13">
    <source>
        <dbReference type="HAMAP-Rule" id="MF_00451"/>
    </source>
</evidence>
<dbReference type="NCBIfam" id="NF001908">
    <property type="entry name" value="PRK00668.1"/>
    <property type="match status" value="1"/>
</dbReference>
<reference evidence="18 19" key="1">
    <citation type="journal article" date="2021" name="Microb. Ecol.">
        <title>Candidatus Mesenet longicola: Novel Endosymbionts of Brontispa longissima that Induce Cytoplasmic Incompatibility.</title>
        <authorList>
            <person name="Takano S."/>
            <person name="Gotoh Y."/>
            <person name="Hayashi T."/>
        </authorList>
    </citation>
    <scope>NUCLEOTIDE SEQUENCE [LARGE SCALE GENOMIC DNA]</scope>
    <source>
        <strain evidence="18">L5</strain>
    </source>
</reference>
<dbReference type="GO" id="GO:0004550">
    <property type="term" value="F:nucleoside diphosphate kinase activity"/>
    <property type="evidence" value="ECO:0007669"/>
    <property type="project" value="UniProtKB-UniRule"/>
</dbReference>
<evidence type="ECO:0000259" key="17">
    <source>
        <dbReference type="SMART" id="SM00562"/>
    </source>
</evidence>
<evidence type="ECO:0000256" key="9">
    <source>
        <dbReference type="ARBA" id="ARBA00022777"/>
    </source>
</evidence>
<dbReference type="EC" id="2.7.4.6" evidence="2 13"/>
<evidence type="ECO:0000256" key="16">
    <source>
        <dbReference type="RuleBase" id="RU004013"/>
    </source>
</evidence>
<keyword evidence="19" id="KW-1185">Reference proteome</keyword>
<evidence type="ECO:0000256" key="8">
    <source>
        <dbReference type="ARBA" id="ARBA00022741"/>
    </source>
</evidence>
<organism evidence="18 19">
    <name type="scientific">Candidatus Mesenet longicola</name>
    <dbReference type="NCBI Taxonomy" id="1892558"/>
    <lineage>
        <taxon>Bacteria</taxon>
        <taxon>Pseudomonadati</taxon>
        <taxon>Pseudomonadota</taxon>
        <taxon>Alphaproteobacteria</taxon>
        <taxon>Rickettsiales</taxon>
        <taxon>Anaplasmataceae</taxon>
        <taxon>Candidatus Mesenet</taxon>
    </lineage>
</organism>
<feature type="binding site" evidence="13 14">
    <location>
        <position position="113"/>
    </location>
    <ligand>
        <name>ATP</name>
        <dbReference type="ChEBI" id="CHEBI:30616"/>
    </ligand>
</feature>
<comment type="subunit">
    <text evidence="13">Homotetramer.</text>
</comment>
<evidence type="ECO:0000313" key="19">
    <source>
        <dbReference type="Proteomes" id="UP000637906"/>
    </source>
</evidence>
<dbReference type="EMBL" id="BNGU01000017">
    <property type="protein sequence ID" value="GHM59531.1"/>
    <property type="molecule type" value="Genomic_DNA"/>
</dbReference>
<name>A0A8J3HWF1_9RICK</name>
<comment type="similarity">
    <text evidence="1 13 14 15">Belongs to the NDK family.</text>
</comment>
<evidence type="ECO:0000256" key="14">
    <source>
        <dbReference type="PROSITE-ProRule" id="PRU00706"/>
    </source>
</evidence>
<evidence type="ECO:0000256" key="10">
    <source>
        <dbReference type="ARBA" id="ARBA00022840"/>
    </source>
</evidence>
<dbReference type="AlphaFoldDB" id="A0A8J3HWF1"/>
<dbReference type="GO" id="GO:0046872">
    <property type="term" value="F:metal ion binding"/>
    <property type="evidence" value="ECO:0007669"/>
    <property type="project" value="UniProtKB-KW"/>
</dbReference>
<protein>
    <recommendedName>
        <fullName evidence="3 13">Nucleoside diphosphate kinase</fullName>
        <shortName evidence="13">NDK</shortName>
        <shortName evidence="13">NDP kinase</shortName>
        <ecNumber evidence="2 13">2.7.4.6</ecNumber>
    </recommendedName>
    <alternativeName>
        <fullName evidence="13">Nucleoside-2-P kinase</fullName>
    </alternativeName>
</protein>
<evidence type="ECO:0000256" key="3">
    <source>
        <dbReference type="ARBA" id="ARBA00017632"/>
    </source>
</evidence>
<keyword evidence="8 13" id="KW-0547">Nucleotide-binding</keyword>
<evidence type="ECO:0000256" key="2">
    <source>
        <dbReference type="ARBA" id="ARBA00012966"/>
    </source>
</evidence>
<feature type="binding site" evidence="13 14">
    <location>
        <position position="10"/>
    </location>
    <ligand>
        <name>ATP</name>
        <dbReference type="ChEBI" id="CHEBI:30616"/>
    </ligand>
</feature>
<comment type="catalytic activity">
    <reaction evidence="13">
        <text>a ribonucleoside 5'-diphosphate + ATP = a ribonucleoside 5'-triphosphate + ADP</text>
        <dbReference type="Rhea" id="RHEA:18113"/>
        <dbReference type="ChEBI" id="CHEBI:30616"/>
        <dbReference type="ChEBI" id="CHEBI:57930"/>
        <dbReference type="ChEBI" id="CHEBI:61557"/>
        <dbReference type="ChEBI" id="CHEBI:456216"/>
        <dbReference type="EC" id="2.7.4.6"/>
    </reaction>
</comment>
<comment type="catalytic activity">
    <reaction evidence="13 16">
        <text>a 2'-deoxyribonucleoside 5'-diphosphate + ATP = a 2'-deoxyribonucleoside 5'-triphosphate + ADP</text>
        <dbReference type="Rhea" id="RHEA:44640"/>
        <dbReference type="ChEBI" id="CHEBI:30616"/>
        <dbReference type="ChEBI" id="CHEBI:61560"/>
        <dbReference type="ChEBI" id="CHEBI:73316"/>
        <dbReference type="ChEBI" id="CHEBI:456216"/>
        <dbReference type="EC" id="2.7.4.6"/>
    </reaction>
</comment>
<evidence type="ECO:0000256" key="12">
    <source>
        <dbReference type="ARBA" id="ARBA00023080"/>
    </source>
</evidence>
<dbReference type="PROSITE" id="PS00469">
    <property type="entry name" value="NDPK"/>
    <property type="match status" value="1"/>
</dbReference>
<keyword evidence="11 13" id="KW-0460">Magnesium</keyword>
<dbReference type="InterPro" id="IPR036850">
    <property type="entry name" value="NDK-like_dom_sf"/>
</dbReference>
<dbReference type="PANTHER" id="PTHR46161:SF3">
    <property type="entry name" value="NUCLEOSIDE DIPHOSPHATE KINASE DDB_G0292928-RELATED"/>
    <property type="match status" value="1"/>
</dbReference>
<dbReference type="Pfam" id="PF00334">
    <property type="entry name" value="NDK"/>
    <property type="match status" value="1"/>
</dbReference>
<dbReference type="PANTHER" id="PTHR46161">
    <property type="entry name" value="NUCLEOSIDE DIPHOSPHATE KINASE"/>
    <property type="match status" value="1"/>
</dbReference>
<evidence type="ECO:0000256" key="6">
    <source>
        <dbReference type="ARBA" id="ARBA00022679"/>
    </source>
</evidence>
<keyword evidence="12 13" id="KW-0546">Nucleotide metabolism</keyword>
<keyword evidence="6 13" id="KW-0808">Transferase</keyword>
<feature type="binding site" evidence="13 14">
    <location>
        <position position="103"/>
    </location>
    <ligand>
        <name>ATP</name>
        <dbReference type="ChEBI" id="CHEBI:30616"/>
    </ligand>
</feature>
<feature type="active site" description="Pros-phosphohistidine intermediate" evidence="13 14">
    <location>
        <position position="116"/>
    </location>
</feature>
<feature type="binding site" evidence="13 14">
    <location>
        <position position="92"/>
    </location>
    <ligand>
        <name>ATP</name>
        <dbReference type="ChEBI" id="CHEBI:30616"/>
    </ligand>
</feature>
<dbReference type="SMART" id="SM00562">
    <property type="entry name" value="NDK"/>
    <property type="match status" value="1"/>
</dbReference>
<feature type="domain" description="Nucleoside diphosphate kinase-like" evidence="17">
    <location>
        <begin position="2"/>
        <end position="139"/>
    </location>
</feature>
<proteinExistence type="inferred from homology"/>
<dbReference type="FunFam" id="3.30.70.141:FF:000003">
    <property type="entry name" value="Nucleoside diphosphate kinase"/>
    <property type="match status" value="1"/>
</dbReference>
<evidence type="ECO:0000256" key="5">
    <source>
        <dbReference type="ARBA" id="ARBA00022553"/>
    </source>
</evidence>
<keyword evidence="7 13" id="KW-0479">Metal-binding</keyword>
<dbReference type="InterPro" id="IPR023005">
    <property type="entry name" value="Nucleoside_diP_kinase_AS"/>
</dbReference>
<keyword evidence="4 13" id="KW-0963">Cytoplasm</keyword>
<dbReference type="GO" id="GO:0006241">
    <property type="term" value="P:CTP biosynthetic process"/>
    <property type="evidence" value="ECO:0007669"/>
    <property type="project" value="UniProtKB-UniRule"/>
</dbReference>
<feature type="binding site" evidence="13 14">
    <location>
        <position position="86"/>
    </location>
    <ligand>
        <name>ATP</name>
        <dbReference type="ChEBI" id="CHEBI:30616"/>
    </ligand>
</feature>
<dbReference type="Proteomes" id="UP000637906">
    <property type="component" value="Unassembled WGS sequence"/>
</dbReference>
<dbReference type="InterPro" id="IPR034907">
    <property type="entry name" value="NDK-like_dom"/>
</dbReference>
<dbReference type="GO" id="GO:0006228">
    <property type="term" value="P:UTP biosynthetic process"/>
    <property type="evidence" value="ECO:0007669"/>
    <property type="project" value="UniProtKB-UniRule"/>
</dbReference>
<dbReference type="GO" id="GO:0006183">
    <property type="term" value="P:GTP biosynthetic process"/>
    <property type="evidence" value="ECO:0007669"/>
    <property type="project" value="UniProtKB-UniRule"/>
</dbReference>
<accession>A0A8J3HWF1</accession>
<dbReference type="Gene3D" id="3.30.70.141">
    <property type="entry name" value="Nucleoside diphosphate kinase-like domain"/>
    <property type="match status" value="1"/>
</dbReference>
<dbReference type="PROSITE" id="PS51374">
    <property type="entry name" value="NDPK_LIKE"/>
    <property type="match status" value="1"/>
</dbReference>
<dbReference type="InterPro" id="IPR001564">
    <property type="entry name" value="Nucleoside_diP_kinase"/>
</dbReference>
<evidence type="ECO:0000256" key="7">
    <source>
        <dbReference type="ARBA" id="ARBA00022723"/>
    </source>
</evidence>
<evidence type="ECO:0000256" key="11">
    <source>
        <dbReference type="ARBA" id="ARBA00022842"/>
    </source>
</evidence>
<comment type="subcellular location">
    <subcellularLocation>
        <location evidence="13">Cytoplasm</location>
    </subcellularLocation>
</comment>
<keyword evidence="10 13" id="KW-0067">ATP-binding</keyword>
<gene>
    <name evidence="13 18" type="primary">ndk</name>
    <name evidence="18" type="ORF">sL5_05240</name>
</gene>
<evidence type="ECO:0000256" key="4">
    <source>
        <dbReference type="ARBA" id="ARBA00022490"/>
    </source>
</evidence>
<keyword evidence="9 13" id="KW-0418">Kinase</keyword>
<evidence type="ECO:0000256" key="1">
    <source>
        <dbReference type="ARBA" id="ARBA00008142"/>
    </source>
</evidence>